<dbReference type="WBParaSite" id="PS1159_v2.g4572.t1">
    <property type="protein sequence ID" value="PS1159_v2.g4572.t1"/>
    <property type="gene ID" value="PS1159_v2.g4572"/>
</dbReference>
<evidence type="ECO:0000313" key="2">
    <source>
        <dbReference type="WBParaSite" id="PS1159_v2.g4572.t1"/>
    </source>
</evidence>
<organism evidence="1 2">
    <name type="scientific">Panagrolaimus sp. PS1159</name>
    <dbReference type="NCBI Taxonomy" id="55785"/>
    <lineage>
        <taxon>Eukaryota</taxon>
        <taxon>Metazoa</taxon>
        <taxon>Ecdysozoa</taxon>
        <taxon>Nematoda</taxon>
        <taxon>Chromadorea</taxon>
        <taxon>Rhabditida</taxon>
        <taxon>Tylenchina</taxon>
        <taxon>Panagrolaimomorpha</taxon>
        <taxon>Panagrolaimoidea</taxon>
        <taxon>Panagrolaimidae</taxon>
        <taxon>Panagrolaimus</taxon>
    </lineage>
</organism>
<evidence type="ECO:0000313" key="1">
    <source>
        <dbReference type="Proteomes" id="UP000887580"/>
    </source>
</evidence>
<reference evidence="2" key="1">
    <citation type="submission" date="2022-11" db="UniProtKB">
        <authorList>
            <consortium name="WormBaseParasite"/>
        </authorList>
    </citation>
    <scope>IDENTIFICATION</scope>
</reference>
<name>A0AC35GFT4_9BILA</name>
<sequence length="669" mass="75315">MSSRFIVSFLFIIFNTVNGYDQIVECSETNTPKNPTDNIWILMLNGVISEMQFYDTHNKTNQLTTRGGYNSNFDIVNFTTSGNGLAVKAFSYESETAWAAFQAIVISYPQNFQGCPLENKTFDFSIDKKSVIPVTPTFQLPDLELSYKLCNWFFTIAPDQQLKVVLRKIEFSENDNITVILSNEKGQIHSFSDTDLDQVFYFDGQNFKIIYEFDYASFSNTGFLIFVSAVTKSISYTPNGCQPPYVNMTTQITTYSNIDYIKGYPPYQKCQSALTIPANHEARLSITEYDYEGISDKLTIDFGESSTTLITWTSNKQPISYKLTSDISGGQLTFNSDGNTEGAGYRADLELTANSTCPDFYFNIKVKNYLRKSIDYLIIYDNQKILENITADSGDSENYFSPNSNVTIQFRSGPSKPISEEDQNWYIQIKPMSTPNFTKIILNKTNTKYVKWLADMKSNDALEVCSSTGTLEIFIPQLVHFYDLREFFLYDSNDLNNYVGSLNSIAETAAPNDTFPLSLKSTSKCFTLFLQDDFPFGKDYTIFFKNDDDSNKNCADSNTVFQIPPPSMPNMNVTIESTNSGSCEMIILTSDYNSTLLSRIWISDISVSDNEGQYSVNSAENGKELFSFKGSDAARWINFGVYTPALSIIAPPSASITISMSGDFQGKTC</sequence>
<proteinExistence type="predicted"/>
<protein>
    <submittedName>
        <fullName evidence="2">CUB domain-containing protein</fullName>
    </submittedName>
</protein>
<accession>A0AC35GFT4</accession>
<dbReference type="Proteomes" id="UP000887580">
    <property type="component" value="Unplaced"/>
</dbReference>